<evidence type="ECO:0000259" key="7">
    <source>
        <dbReference type="Pfam" id="PF00892"/>
    </source>
</evidence>
<dbReference type="Pfam" id="PF00892">
    <property type="entry name" value="EamA"/>
    <property type="match status" value="2"/>
</dbReference>
<keyword evidence="9" id="KW-1185">Reference proteome</keyword>
<dbReference type="PANTHER" id="PTHR22911:SF6">
    <property type="entry name" value="SOLUTE CARRIER FAMILY 35 MEMBER G1"/>
    <property type="match status" value="1"/>
</dbReference>
<organism evidence="8 9">
    <name type="scientific">Roseivivax marinus</name>
    <dbReference type="NCBI Taxonomy" id="1379903"/>
    <lineage>
        <taxon>Bacteria</taxon>
        <taxon>Pseudomonadati</taxon>
        <taxon>Pseudomonadota</taxon>
        <taxon>Alphaproteobacteria</taxon>
        <taxon>Rhodobacterales</taxon>
        <taxon>Roseobacteraceae</taxon>
        <taxon>Roseivivax</taxon>
    </lineage>
</organism>
<feature type="transmembrane region" description="Helical" evidence="6">
    <location>
        <begin position="95"/>
        <end position="122"/>
    </location>
</feature>
<keyword evidence="4 6" id="KW-1133">Transmembrane helix</keyword>
<dbReference type="Proteomes" id="UP000019063">
    <property type="component" value="Unassembled WGS sequence"/>
</dbReference>
<dbReference type="EMBL" id="AQQW01000001">
    <property type="protein sequence ID" value="ETW14697.1"/>
    <property type="molecule type" value="Genomic_DNA"/>
</dbReference>
<dbReference type="PANTHER" id="PTHR22911">
    <property type="entry name" value="ACYL-MALONYL CONDENSING ENZYME-RELATED"/>
    <property type="match status" value="1"/>
</dbReference>
<proteinExistence type="inferred from homology"/>
<feature type="domain" description="EamA" evidence="7">
    <location>
        <begin position="161"/>
        <end position="289"/>
    </location>
</feature>
<comment type="caution">
    <text evidence="8">The sequence shown here is derived from an EMBL/GenBank/DDBJ whole genome shotgun (WGS) entry which is preliminary data.</text>
</comment>
<comment type="subcellular location">
    <subcellularLocation>
        <location evidence="1">Membrane</location>
        <topology evidence="1">Multi-pass membrane protein</topology>
    </subcellularLocation>
</comment>
<feature type="transmembrane region" description="Helical" evidence="6">
    <location>
        <begin position="134"/>
        <end position="153"/>
    </location>
</feature>
<dbReference type="GO" id="GO:0016020">
    <property type="term" value="C:membrane"/>
    <property type="evidence" value="ECO:0007669"/>
    <property type="project" value="UniProtKB-SubCell"/>
</dbReference>
<reference evidence="8 9" key="1">
    <citation type="journal article" date="2014" name="Antonie Van Leeuwenhoek">
        <title>Roseivivax atlanticus sp. nov., isolated from surface seawater of the Atlantic Ocean.</title>
        <authorList>
            <person name="Li G."/>
            <person name="Lai Q."/>
            <person name="Liu X."/>
            <person name="Sun F."/>
            <person name="Shao Z."/>
        </authorList>
    </citation>
    <scope>NUCLEOTIDE SEQUENCE [LARGE SCALE GENOMIC DNA]</scope>
    <source>
        <strain evidence="8 9">22II-s10s</strain>
    </source>
</reference>
<feature type="transmembrane region" description="Helical" evidence="6">
    <location>
        <begin position="49"/>
        <end position="70"/>
    </location>
</feature>
<evidence type="ECO:0000256" key="5">
    <source>
        <dbReference type="ARBA" id="ARBA00023136"/>
    </source>
</evidence>
<dbReference type="SUPFAM" id="SSF103481">
    <property type="entry name" value="Multidrug resistance efflux transporter EmrE"/>
    <property type="match status" value="2"/>
</dbReference>
<dbReference type="STRING" id="1379903.ATO8_02280"/>
<gene>
    <name evidence="8" type="ORF">ATO8_02280</name>
</gene>
<protein>
    <recommendedName>
        <fullName evidence="7">EamA domain-containing protein</fullName>
    </recommendedName>
</protein>
<keyword evidence="3 6" id="KW-0812">Transmembrane</keyword>
<feature type="transmembrane region" description="Helical" evidence="6">
    <location>
        <begin position="274"/>
        <end position="291"/>
    </location>
</feature>
<feature type="transmembrane region" description="Helical" evidence="6">
    <location>
        <begin position="20"/>
        <end position="37"/>
    </location>
</feature>
<evidence type="ECO:0000256" key="4">
    <source>
        <dbReference type="ARBA" id="ARBA00022989"/>
    </source>
</evidence>
<dbReference type="eggNOG" id="COG0697">
    <property type="taxonomic scope" value="Bacteria"/>
</dbReference>
<feature type="transmembrane region" description="Helical" evidence="6">
    <location>
        <begin position="249"/>
        <end position="268"/>
    </location>
</feature>
<keyword evidence="5 6" id="KW-0472">Membrane</keyword>
<dbReference type="InterPro" id="IPR000620">
    <property type="entry name" value="EamA_dom"/>
</dbReference>
<evidence type="ECO:0000256" key="3">
    <source>
        <dbReference type="ARBA" id="ARBA00022692"/>
    </source>
</evidence>
<evidence type="ECO:0000256" key="6">
    <source>
        <dbReference type="SAM" id="Phobius"/>
    </source>
</evidence>
<dbReference type="PATRIC" id="fig|1317118.6.peg.471"/>
<feature type="transmembrane region" description="Helical" evidence="6">
    <location>
        <begin position="190"/>
        <end position="213"/>
    </location>
</feature>
<feature type="transmembrane region" description="Helical" evidence="6">
    <location>
        <begin position="159"/>
        <end position="178"/>
    </location>
</feature>
<evidence type="ECO:0000256" key="1">
    <source>
        <dbReference type="ARBA" id="ARBA00004141"/>
    </source>
</evidence>
<dbReference type="AlphaFoldDB" id="W4HPK2"/>
<evidence type="ECO:0000256" key="2">
    <source>
        <dbReference type="ARBA" id="ARBA00009853"/>
    </source>
</evidence>
<evidence type="ECO:0000313" key="8">
    <source>
        <dbReference type="EMBL" id="ETW14697.1"/>
    </source>
</evidence>
<dbReference type="InterPro" id="IPR037185">
    <property type="entry name" value="EmrE-like"/>
</dbReference>
<sequence>MPRMTTTSLPTPRSDTVTAALWMTGAIASFSAMAIAGREVSLDLDTFEIMLYRSLIGIALVLTISSLTGARRQIRARRMGLHAVRNLSHFAGQNLWFYAVATVPLAQVFAVEFSSPLWVMLLSPLVLGERLTRARVLAGLAGFVGILIVARPSPATFDPNLLAAAGAAVGFAGSAVFTRKLTRTEGITSILFWLTTMQAAFGLVCAGIDGDIAVPDAGAWPLVCVIGAAGLMAHYCLTTALRLAPATVVMPIDFARLPVIALLGMALYSEPLEPAVFLGAAIIFSANYLNIRRERQL</sequence>
<evidence type="ECO:0000313" key="9">
    <source>
        <dbReference type="Proteomes" id="UP000019063"/>
    </source>
</evidence>
<feature type="transmembrane region" description="Helical" evidence="6">
    <location>
        <begin position="219"/>
        <end position="237"/>
    </location>
</feature>
<comment type="similarity">
    <text evidence="2">Belongs to the drug/metabolite transporter (DMT) superfamily. 10 TMS drug/metabolite exporter (DME) (TC 2.A.7.3) family.</text>
</comment>
<feature type="domain" description="EamA" evidence="7">
    <location>
        <begin position="19"/>
        <end position="150"/>
    </location>
</feature>
<name>W4HPK2_9RHOB</name>
<accession>W4HPK2</accession>